<evidence type="ECO:0000313" key="1">
    <source>
        <dbReference type="EMBL" id="KAL3837578.1"/>
    </source>
</evidence>
<comment type="caution">
    <text evidence="1">The sequence shown here is derived from an EMBL/GenBank/DDBJ whole genome shotgun (WGS) entry which is preliminary data.</text>
</comment>
<gene>
    <name evidence="1" type="ORF">ACJMK2_022926</name>
</gene>
<proteinExistence type="predicted"/>
<organism evidence="1 2">
    <name type="scientific">Sinanodonta woodiana</name>
    <name type="common">Chinese pond mussel</name>
    <name type="synonym">Anodonta woodiana</name>
    <dbReference type="NCBI Taxonomy" id="1069815"/>
    <lineage>
        <taxon>Eukaryota</taxon>
        <taxon>Metazoa</taxon>
        <taxon>Spiralia</taxon>
        <taxon>Lophotrochozoa</taxon>
        <taxon>Mollusca</taxon>
        <taxon>Bivalvia</taxon>
        <taxon>Autobranchia</taxon>
        <taxon>Heteroconchia</taxon>
        <taxon>Palaeoheterodonta</taxon>
        <taxon>Unionida</taxon>
        <taxon>Unionoidea</taxon>
        <taxon>Unionidae</taxon>
        <taxon>Unioninae</taxon>
        <taxon>Sinanodonta</taxon>
    </lineage>
</organism>
<sequence>MDAVPFLSQIKSFAQWASRNSKGARETQMNFLKLCPVVSQGTSMVQAIAGNSEGARETQMQFLKGVNGMVDSVPGVGHVKGAVHYVFGDREGGDNAMKAASHTTGVIGGGVGGFIVGGPVGAVAGGVAGGILMDDIITLAEVAVNGEEAKPYGACDTIMRIIKDPTDGGNYVDLIGASVLDGMTGYTAGQGIGKKIEYHRQKGKLAKTIGKENAKMIVDAGDKMRQINSNTKINSNKQQVMTRVKDNATGNIFDGHNKQMRKILKTTKDITNGPTELQTLVPDAKQVLERSVTTCAEQHAYNKALKNNPKASPGDLSSVSVKWNPKSQRPVTVQRCANCREFSPAMGTVITDLIPETPVPLIVGSGATAAAIALGVSIHALSQKVELDSDSDSDSDDQTL</sequence>
<protein>
    <submittedName>
        <fullName evidence="1">Uncharacterized protein</fullName>
    </submittedName>
</protein>
<accession>A0ABD3TMB6</accession>
<keyword evidence="2" id="KW-1185">Reference proteome</keyword>
<reference evidence="1 2" key="1">
    <citation type="submission" date="2024-11" db="EMBL/GenBank/DDBJ databases">
        <title>Chromosome-level genome assembly of the freshwater bivalve Anodonta woodiana.</title>
        <authorList>
            <person name="Chen X."/>
        </authorList>
    </citation>
    <scope>NUCLEOTIDE SEQUENCE [LARGE SCALE GENOMIC DNA]</scope>
    <source>
        <strain evidence="1">MN2024</strain>
        <tissue evidence="1">Gills</tissue>
    </source>
</reference>
<dbReference type="Proteomes" id="UP001634394">
    <property type="component" value="Unassembled WGS sequence"/>
</dbReference>
<dbReference type="EMBL" id="JBJQND010000018">
    <property type="protein sequence ID" value="KAL3837578.1"/>
    <property type="molecule type" value="Genomic_DNA"/>
</dbReference>
<dbReference type="PANTHER" id="PTHR34494:SF1">
    <property type="entry name" value="PROTEIN CBG25024"/>
    <property type="match status" value="1"/>
</dbReference>
<dbReference type="PANTHER" id="PTHR34494">
    <property type="entry name" value="PROTEIN CBG25024"/>
    <property type="match status" value="1"/>
</dbReference>
<name>A0ABD3TMB6_SINWO</name>
<dbReference type="AlphaFoldDB" id="A0ABD3TMB6"/>
<evidence type="ECO:0000313" key="2">
    <source>
        <dbReference type="Proteomes" id="UP001634394"/>
    </source>
</evidence>